<evidence type="ECO:0000256" key="5">
    <source>
        <dbReference type="ARBA" id="ARBA00023180"/>
    </source>
</evidence>
<evidence type="ECO:0000256" key="3">
    <source>
        <dbReference type="ARBA" id="ARBA00012754"/>
    </source>
</evidence>
<evidence type="ECO:0000256" key="6">
    <source>
        <dbReference type="ARBA" id="ARBA00023295"/>
    </source>
</evidence>
<name>A0ABM0MVX4_SACKO</name>
<comment type="catalytic activity">
    <reaction evidence="1">
        <text>Hydrolysis of terminal, non-reducing beta-D-mannose residues in beta-D-mannosides.</text>
        <dbReference type="EC" id="3.2.1.25"/>
    </reaction>
</comment>
<dbReference type="InterPro" id="IPR054593">
    <property type="entry name" value="Beta-mannosidase-like_N2"/>
</dbReference>
<keyword evidence="12" id="KW-1185">Reference proteome</keyword>
<keyword evidence="4" id="KW-0378">Hydrolase</keyword>
<gene>
    <name evidence="13" type="primary">LOC100372792</name>
</gene>
<feature type="domain" description="Glycoside hydrolase family 2 immunoglobulin-like beta-sandwich" evidence="9">
    <location>
        <begin position="240"/>
        <end position="327"/>
    </location>
</feature>
<dbReference type="EC" id="3.2.1.25" evidence="3"/>
<evidence type="ECO:0000259" key="9">
    <source>
        <dbReference type="Pfam" id="PF00703"/>
    </source>
</evidence>
<proteinExistence type="inferred from homology"/>
<sequence length="865" mass="98234">MATIHFLVICCLIVCAGFRFAVADYINLNGKWDVTNADGKMSVPGNVPGCVHMALLDSKKIADPYNRFNDVLNRSIALEPWTYSRKFNATKTLVTRSSVVLVAEGLDTVAMVKINDKVVGNSTNMFIRNVFDIKSAIKEGENTISVIFQSAITYANHTAMAHKYEVPPSCPPSVQNGECHVNYIRKEQCSFSWDWGPAFAPQGIWKNIHIEAWNCAVIRETSALAVKIDGSWALKLTTYVNVANNAKVKSQQVTVMSQIPNLGISYSKPVTISPGKNVPVQMVIPVKQAKTWWPRGYGEQHLYEVMVQLTCPTFEEKSTRRFRVGFRTVELVQEPITYSPGLSFYFKINDKPIFLKGSNWIPADAFQERVNKTVLQNLLQSAADANMNALRVWGGGIYEQDAFYNIADELGIMIWQDFMFACSMYPTNEDFLKSVTQEATQYGTDKNATLYDDDYRKLYIETIKPVIDELDSTRPFIGSSPTNGDESMKEHWIAKNPADPLYGDVHFYDYTNDCWDINTFPKPRFASEYGYQSWPSFETIRSVSIEEDWDYSSNFSGHRQHHATGNEEMKKMILQHYKLPNNPNKTYEDMLYLTQVLQAMCIKTETEYYRSLQSSLDKNGQGKTMGALYWQLNDIWQAPTWASIEYGGKWKMLHYYAQRFFAPVHVAAFKTCEKSGLKLCHVTIYGINDLTQNIDGVSLKATMWKWENKLKPLNTWTIKKSYTQNAQSSIQLYNREIQFLLFSGKCAVQTSKCVMTMELVQNGTTIAQNVLYLKGFNEAKGIGEANVKVSNVSVSEDSDMKFNITLTNDNLALFTWLDAPGIAGRFSDNGFFMTTSTKTIMFHAWQKTTADDLKKALSVKVYNNI</sequence>
<dbReference type="Pfam" id="PF22666">
    <property type="entry name" value="Glyco_hydro_2_N2"/>
    <property type="match status" value="1"/>
</dbReference>
<evidence type="ECO:0000256" key="2">
    <source>
        <dbReference type="ARBA" id="ARBA00007401"/>
    </source>
</evidence>
<keyword evidence="8" id="KW-0732">Signal</keyword>
<dbReference type="InterPro" id="IPR041625">
    <property type="entry name" value="Beta-mannosidase_Ig"/>
</dbReference>
<protein>
    <recommendedName>
        <fullName evidence="3">beta-mannosidase</fullName>
        <ecNumber evidence="3">3.2.1.25</ecNumber>
    </recommendedName>
    <alternativeName>
        <fullName evidence="7">Mannanase</fullName>
    </alternativeName>
</protein>
<feature type="chain" id="PRO_5046844230" description="beta-mannosidase" evidence="8">
    <location>
        <begin position="24"/>
        <end position="865"/>
    </location>
</feature>
<dbReference type="RefSeq" id="XP_006824165.1">
    <property type="nucleotide sequence ID" value="XM_006824102.1"/>
</dbReference>
<keyword evidence="6" id="KW-0326">Glycosidase</keyword>
<feature type="domain" description="Beta-mannosidase-like galactose-binding" evidence="11">
    <location>
        <begin position="32"/>
        <end position="206"/>
    </location>
</feature>
<dbReference type="Proteomes" id="UP000694865">
    <property type="component" value="Unplaced"/>
</dbReference>
<evidence type="ECO:0000313" key="13">
    <source>
        <dbReference type="RefSeq" id="XP_006824165.1"/>
    </source>
</evidence>
<evidence type="ECO:0000259" key="10">
    <source>
        <dbReference type="Pfam" id="PF17753"/>
    </source>
</evidence>
<feature type="signal peptide" evidence="8">
    <location>
        <begin position="1"/>
        <end position="23"/>
    </location>
</feature>
<dbReference type="Pfam" id="PF00703">
    <property type="entry name" value="Glyco_hydro_2"/>
    <property type="match status" value="1"/>
</dbReference>
<evidence type="ECO:0000256" key="1">
    <source>
        <dbReference type="ARBA" id="ARBA00000829"/>
    </source>
</evidence>
<keyword evidence="5" id="KW-0325">Glycoprotein</keyword>
<organism evidence="12 13">
    <name type="scientific">Saccoglossus kowalevskii</name>
    <name type="common">Acorn worm</name>
    <dbReference type="NCBI Taxonomy" id="10224"/>
    <lineage>
        <taxon>Eukaryota</taxon>
        <taxon>Metazoa</taxon>
        <taxon>Hemichordata</taxon>
        <taxon>Enteropneusta</taxon>
        <taxon>Harrimaniidae</taxon>
        <taxon>Saccoglossus</taxon>
    </lineage>
</organism>
<dbReference type="Gene3D" id="2.60.40.10">
    <property type="entry name" value="Immunoglobulins"/>
    <property type="match status" value="2"/>
</dbReference>
<dbReference type="SUPFAM" id="SSF49303">
    <property type="entry name" value="beta-Galactosidase/glucuronidase domain"/>
    <property type="match status" value="2"/>
</dbReference>
<dbReference type="PANTHER" id="PTHR43730">
    <property type="entry name" value="BETA-MANNOSIDASE"/>
    <property type="match status" value="1"/>
</dbReference>
<dbReference type="InterPro" id="IPR017853">
    <property type="entry name" value="GH"/>
</dbReference>
<dbReference type="SUPFAM" id="SSF49785">
    <property type="entry name" value="Galactose-binding domain-like"/>
    <property type="match status" value="1"/>
</dbReference>
<evidence type="ECO:0000256" key="4">
    <source>
        <dbReference type="ARBA" id="ARBA00022801"/>
    </source>
</evidence>
<dbReference type="Pfam" id="PF17753">
    <property type="entry name" value="Ig_mannosidase"/>
    <property type="match status" value="1"/>
</dbReference>
<dbReference type="InterPro" id="IPR006102">
    <property type="entry name" value="Ig-like_GH2"/>
</dbReference>
<dbReference type="PANTHER" id="PTHR43730:SF1">
    <property type="entry name" value="BETA-MANNOSIDASE"/>
    <property type="match status" value="1"/>
</dbReference>
<feature type="domain" description="Beta-mannosidase Ig-fold" evidence="10">
    <location>
        <begin position="793"/>
        <end position="861"/>
    </location>
</feature>
<dbReference type="GeneID" id="100372792"/>
<dbReference type="InterPro" id="IPR050887">
    <property type="entry name" value="Beta-mannosidase_GH2"/>
</dbReference>
<evidence type="ECO:0000256" key="7">
    <source>
        <dbReference type="ARBA" id="ARBA00033445"/>
    </source>
</evidence>
<evidence type="ECO:0000259" key="11">
    <source>
        <dbReference type="Pfam" id="PF22666"/>
    </source>
</evidence>
<reference evidence="13" key="1">
    <citation type="submission" date="2025-08" db="UniProtKB">
        <authorList>
            <consortium name="RefSeq"/>
        </authorList>
    </citation>
    <scope>IDENTIFICATION</scope>
    <source>
        <tissue evidence="13">Testes</tissue>
    </source>
</reference>
<comment type="similarity">
    <text evidence="2">Belongs to the glycosyl hydrolase 2 family.</text>
</comment>
<accession>A0ABM0MVX4</accession>
<dbReference type="InterPro" id="IPR013783">
    <property type="entry name" value="Ig-like_fold"/>
</dbReference>
<dbReference type="InterPro" id="IPR008979">
    <property type="entry name" value="Galactose-bd-like_sf"/>
</dbReference>
<evidence type="ECO:0000313" key="12">
    <source>
        <dbReference type="Proteomes" id="UP000694865"/>
    </source>
</evidence>
<dbReference type="Gene3D" id="3.20.20.80">
    <property type="entry name" value="Glycosidases"/>
    <property type="match status" value="2"/>
</dbReference>
<evidence type="ECO:0000256" key="8">
    <source>
        <dbReference type="SAM" id="SignalP"/>
    </source>
</evidence>
<dbReference type="Gene3D" id="2.60.120.260">
    <property type="entry name" value="Galactose-binding domain-like"/>
    <property type="match status" value="1"/>
</dbReference>
<dbReference type="SUPFAM" id="SSF51445">
    <property type="entry name" value="(Trans)glycosidases"/>
    <property type="match status" value="1"/>
</dbReference>
<dbReference type="InterPro" id="IPR036156">
    <property type="entry name" value="Beta-gal/glucu_dom_sf"/>
</dbReference>